<comment type="subcellular location">
    <subcellularLocation>
        <location evidence="1">Cell inner membrane</location>
        <topology evidence="1">Multi-pass membrane protein</topology>
    </subcellularLocation>
</comment>
<evidence type="ECO:0000256" key="13">
    <source>
        <dbReference type="SAM" id="Phobius"/>
    </source>
</evidence>
<evidence type="ECO:0000256" key="4">
    <source>
        <dbReference type="ARBA" id="ARBA00022448"/>
    </source>
</evidence>
<evidence type="ECO:0000256" key="2">
    <source>
        <dbReference type="ARBA" id="ARBA00009765"/>
    </source>
</evidence>
<feature type="transmembrane region" description="Helical" evidence="13">
    <location>
        <begin position="304"/>
        <end position="324"/>
    </location>
</feature>
<keyword evidence="10" id="KW-0406">Ion transport</keyword>
<dbReference type="RefSeq" id="WP_106709036.1">
    <property type="nucleotide sequence ID" value="NZ_PGGO01000001.1"/>
</dbReference>
<dbReference type="InterPro" id="IPR045863">
    <property type="entry name" value="CorA_TM1_TM2"/>
</dbReference>
<dbReference type="GO" id="GO:0015095">
    <property type="term" value="F:magnesium ion transmembrane transporter activity"/>
    <property type="evidence" value="ECO:0007669"/>
    <property type="project" value="TreeGrafter"/>
</dbReference>
<evidence type="ECO:0000256" key="6">
    <source>
        <dbReference type="ARBA" id="ARBA00022519"/>
    </source>
</evidence>
<dbReference type="InterPro" id="IPR002523">
    <property type="entry name" value="MgTranspt_CorA/ZnTranspt_ZntB"/>
</dbReference>
<comment type="catalytic activity">
    <reaction evidence="12">
        <text>Mg(2+)(in) = Mg(2+)(out)</text>
        <dbReference type="Rhea" id="RHEA:29827"/>
        <dbReference type="ChEBI" id="CHEBI:18420"/>
    </reaction>
</comment>
<dbReference type="CDD" id="cd12837">
    <property type="entry name" value="EcCorA-like_u1"/>
    <property type="match status" value="1"/>
</dbReference>
<keyword evidence="7 13" id="KW-0812">Transmembrane</keyword>
<dbReference type="PANTHER" id="PTHR47685">
    <property type="entry name" value="MAGNESIUM TRANSPORT PROTEIN CORA"/>
    <property type="match status" value="1"/>
</dbReference>
<dbReference type="InterPro" id="IPR045861">
    <property type="entry name" value="CorA_cytoplasmic_dom"/>
</dbReference>
<keyword evidence="9 13" id="KW-1133">Transmembrane helix</keyword>
<keyword evidence="5" id="KW-1003">Cell membrane</keyword>
<dbReference type="Gene3D" id="1.20.58.340">
    <property type="entry name" value="Magnesium transport protein CorA, transmembrane region"/>
    <property type="match status" value="1"/>
</dbReference>
<dbReference type="GO" id="GO:0005886">
    <property type="term" value="C:plasma membrane"/>
    <property type="evidence" value="ECO:0007669"/>
    <property type="project" value="UniProtKB-SubCell"/>
</dbReference>
<comment type="similarity">
    <text evidence="2">Belongs to the CorA metal ion transporter (MIT) (TC 1.A.35) family.</text>
</comment>
<dbReference type="Proteomes" id="UP000241444">
    <property type="component" value="Unassembled WGS sequence"/>
</dbReference>
<comment type="caution">
    <text evidence="14">The sequence shown here is derived from an EMBL/GenBank/DDBJ whole genome shotgun (WGS) entry which is preliminary data.</text>
</comment>
<evidence type="ECO:0000256" key="3">
    <source>
        <dbReference type="ARBA" id="ARBA00019439"/>
    </source>
</evidence>
<dbReference type="InterPro" id="IPR050829">
    <property type="entry name" value="CorA_MIT"/>
</dbReference>
<dbReference type="PANTHER" id="PTHR47685:SF1">
    <property type="entry name" value="MAGNESIUM TRANSPORT PROTEIN CORA"/>
    <property type="match status" value="1"/>
</dbReference>
<evidence type="ECO:0000256" key="7">
    <source>
        <dbReference type="ARBA" id="ARBA00022692"/>
    </source>
</evidence>
<dbReference type="Gene3D" id="3.30.460.20">
    <property type="entry name" value="CorA soluble domain-like"/>
    <property type="match status" value="1"/>
</dbReference>
<reference evidence="15" key="1">
    <citation type="submission" date="2017-11" db="EMBL/GenBank/DDBJ databases">
        <authorList>
            <person name="Kuznetsova I."/>
            <person name="Sazanova A."/>
            <person name="Chirak E."/>
            <person name="Safronova V."/>
            <person name="Willems A."/>
        </authorList>
    </citation>
    <scope>NUCLEOTIDE SEQUENCE [LARGE SCALE GENOMIC DNA]</scope>
    <source>
        <strain evidence="15">STM 196</strain>
    </source>
</reference>
<evidence type="ECO:0000313" key="14">
    <source>
        <dbReference type="EMBL" id="PSH70600.1"/>
    </source>
</evidence>
<dbReference type="SUPFAM" id="SSF143865">
    <property type="entry name" value="CorA soluble domain-like"/>
    <property type="match status" value="1"/>
</dbReference>
<organism evidence="14 15">
    <name type="scientific">Phyllobacterium brassicacearum</name>
    <dbReference type="NCBI Taxonomy" id="314235"/>
    <lineage>
        <taxon>Bacteria</taxon>
        <taxon>Pseudomonadati</taxon>
        <taxon>Pseudomonadota</taxon>
        <taxon>Alphaproteobacteria</taxon>
        <taxon>Hyphomicrobiales</taxon>
        <taxon>Phyllobacteriaceae</taxon>
        <taxon>Phyllobacterium</taxon>
    </lineage>
</organism>
<gene>
    <name evidence="14" type="ORF">CU102_00630</name>
</gene>
<dbReference type="AlphaFoldDB" id="A0A2P7BVV7"/>
<protein>
    <recommendedName>
        <fullName evidence="3">Magnesium transport protein CorA</fullName>
    </recommendedName>
</protein>
<dbReference type="GO" id="GO:0015087">
    <property type="term" value="F:cobalt ion transmembrane transporter activity"/>
    <property type="evidence" value="ECO:0007669"/>
    <property type="project" value="TreeGrafter"/>
</dbReference>
<keyword evidence="15" id="KW-1185">Reference proteome</keyword>
<dbReference type="OrthoDB" id="9803416at2"/>
<evidence type="ECO:0000256" key="1">
    <source>
        <dbReference type="ARBA" id="ARBA00004429"/>
    </source>
</evidence>
<evidence type="ECO:0000256" key="5">
    <source>
        <dbReference type="ARBA" id="ARBA00022475"/>
    </source>
</evidence>
<keyword evidence="8" id="KW-0460">Magnesium</keyword>
<evidence type="ECO:0000256" key="10">
    <source>
        <dbReference type="ARBA" id="ARBA00023065"/>
    </source>
</evidence>
<name>A0A2P7BVV7_9HYPH</name>
<keyword evidence="6" id="KW-0997">Cell inner membrane</keyword>
<dbReference type="FunFam" id="1.20.58.340:FF:000001">
    <property type="entry name" value="Magnesium transport protein CorA"/>
    <property type="match status" value="1"/>
</dbReference>
<feature type="transmembrane region" description="Helical" evidence="13">
    <location>
        <begin position="272"/>
        <end position="292"/>
    </location>
</feature>
<evidence type="ECO:0000256" key="11">
    <source>
        <dbReference type="ARBA" id="ARBA00023136"/>
    </source>
</evidence>
<dbReference type="SUPFAM" id="SSF144083">
    <property type="entry name" value="Magnesium transport protein CorA, transmembrane region"/>
    <property type="match status" value="1"/>
</dbReference>
<evidence type="ECO:0000256" key="9">
    <source>
        <dbReference type="ARBA" id="ARBA00022989"/>
    </source>
</evidence>
<dbReference type="EMBL" id="PGGO01000001">
    <property type="protein sequence ID" value="PSH70600.1"/>
    <property type="molecule type" value="Genomic_DNA"/>
</dbReference>
<evidence type="ECO:0000313" key="15">
    <source>
        <dbReference type="Proteomes" id="UP000241444"/>
    </source>
</evidence>
<keyword evidence="4" id="KW-0813">Transport</keyword>
<evidence type="ECO:0000256" key="8">
    <source>
        <dbReference type="ARBA" id="ARBA00022842"/>
    </source>
</evidence>
<dbReference type="GO" id="GO:0015099">
    <property type="term" value="F:nickel cation transmembrane transporter activity"/>
    <property type="evidence" value="ECO:0007669"/>
    <property type="project" value="TreeGrafter"/>
</dbReference>
<proteinExistence type="inferred from homology"/>
<dbReference type="Pfam" id="PF01544">
    <property type="entry name" value="CorA"/>
    <property type="match status" value="1"/>
</dbReference>
<sequence length="330" mass="36592">MILVYTLENDYLMASGALPGAELPANAVWVDLVNPTREEDLQTENWTKATIPTHEDMVEIEESSRFYAENGAQYLTASILHSTDQKHQGIAPVTFILTGQLLVTVRYTEPKAFNLFINRVTKPGNGIITGKCTGVTILLGLIEAVTDRIADILENAAGEIDVHSHAIFRRSENDRPMTTKNFRDSLTRIGGQGAFLSKVRESIAGVSRLLVYMAAMTEQNVNKKETRAWIKSLERDTQSLGAYVDFLSNKITFLLDTVVGLISIEQNAIIKIFSVAAVAFMPPTLVASIYGMNFEFMPELKETWGYPMAIGVMVASAIIPLLIFRKKGWL</sequence>
<keyword evidence="11 13" id="KW-0472">Membrane</keyword>
<evidence type="ECO:0000256" key="12">
    <source>
        <dbReference type="ARBA" id="ARBA00034269"/>
    </source>
</evidence>
<accession>A0A2P7BVV7</accession>